<dbReference type="PROSITE" id="PS50112">
    <property type="entry name" value="PAS"/>
    <property type="match status" value="1"/>
</dbReference>
<dbReference type="Pfam" id="PF01590">
    <property type="entry name" value="GAF"/>
    <property type="match status" value="1"/>
</dbReference>
<dbReference type="SUPFAM" id="SSF55785">
    <property type="entry name" value="PYP-like sensor domain (PAS domain)"/>
    <property type="match status" value="1"/>
</dbReference>
<keyword evidence="6" id="KW-0288">FMN</keyword>
<evidence type="ECO:0000256" key="10">
    <source>
        <dbReference type="ARBA" id="ARBA00022777"/>
    </source>
</evidence>
<dbReference type="GO" id="GO:0004673">
    <property type="term" value="F:protein histidine kinase activity"/>
    <property type="evidence" value="ECO:0007669"/>
    <property type="project" value="UniProtKB-EC"/>
</dbReference>
<evidence type="ECO:0000256" key="4">
    <source>
        <dbReference type="ARBA" id="ARBA00022553"/>
    </source>
</evidence>
<organism evidence="15 16">
    <name type="scientific">Aurantimonas endophytica</name>
    <dbReference type="NCBI Taxonomy" id="1522175"/>
    <lineage>
        <taxon>Bacteria</taxon>
        <taxon>Pseudomonadati</taxon>
        <taxon>Pseudomonadota</taxon>
        <taxon>Alphaproteobacteria</taxon>
        <taxon>Hyphomicrobiales</taxon>
        <taxon>Aurantimonadaceae</taxon>
        <taxon>Aurantimonas</taxon>
    </lineage>
</organism>
<dbReference type="Pfam" id="PF00989">
    <property type="entry name" value="PAS"/>
    <property type="match status" value="1"/>
</dbReference>
<dbReference type="InterPro" id="IPR013767">
    <property type="entry name" value="PAS_fold"/>
</dbReference>
<dbReference type="SMART" id="SM00065">
    <property type="entry name" value="GAF"/>
    <property type="match status" value="1"/>
</dbReference>
<keyword evidence="12" id="KW-0843">Virulence</keyword>
<dbReference type="InterPro" id="IPR003018">
    <property type="entry name" value="GAF"/>
</dbReference>
<keyword evidence="16" id="KW-1185">Reference proteome</keyword>
<dbReference type="Proteomes" id="UP000588647">
    <property type="component" value="Unassembled WGS sequence"/>
</dbReference>
<keyword evidence="11" id="KW-0067">ATP-binding</keyword>
<dbReference type="PROSITE" id="PS50113">
    <property type="entry name" value="PAC"/>
    <property type="match status" value="1"/>
</dbReference>
<name>A0A7W6MRM9_9HYPH</name>
<keyword evidence="5" id="KW-0285">Flavoprotein</keyword>
<dbReference type="Gene3D" id="3.30.565.10">
    <property type="entry name" value="Histidine kinase-like ATPase, C-terminal domain"/>
    <property type="match status" value="1"/>
</dbReference>
<dbReference type="SMART" id="SM00091">
    <property type="entry name" value="PAS"/>
    <property type="match status" value="1"/>
</dbReference>
<reference evidence="15 16" key="1">
    <citation type="submission" date="2020-08" db="EMBL/GenBank/DDBJ databases">
        <title>Genomic Encyclopedia of Type Strains, Phase IV (KMG-IV): sequencing the most valuable type-strain genomes for metagenomic binning, comparative biology and taxonomic classification.</title>
        <authorList>
            <person name="Goeker M."/>
        </authorList>
    </citation>
    <scope>NUCLEOTIDE SEQUENCE [LARGE SCALE GENOMIC DNA]</scope>
    <source>
        <strain evidence="15 16">DSM 103570</strain>
    </source>
</reference>
<keyword evidence="8" id="KW-0677">Repeat</keyword>
<evidence type="ECO:0000256" key="6">
    <source>
        <dbReference type="ARBA" id="ARBA00022643"/>
    </source>
</evidence>
<comment type="caution">
    <text evidence="15">The sequence shown here is derived from an EMBL/GenBank/DDBJ whole genome shotgun (WGS) entry which is preliminary data.</text>
</comment>
<dbReference type="AlphaFoldDB" id="A0A7W6MRM9"/>
<dbReference type="Gene3D" id="3.30.450.20">
    <property type="entry name" value="PAS domain"/>
    <property type="match status" value="1"/>
</dbReference>
<dbReference type="Gene3D" id="3.30.450.40">
    <property type="match status" value="1"/>
</dbReference>
<evidence type="ECO:0000256" key="9">
    <source>
        <dbReference type="ARBA" id="ARBA00022741"/>
    </source>
</evidence>
<evidence type="ECO:0000256" key="3">
    <source>
        <dbReference type="ARBA" id="ARBA00021740"/>
    </source>
</evidence>
<evidence type="ECO:0000256" key="11">
    <source>
        <dbReference type="ARBA" id="ARBA00022840"/>
    </source>
</evidence>
<dbReference type="CDD" id="cd16936">
    <property type="entry name" value="HATPase_RsbW-like"/>
    <property type="match status" value="1"/>
</dbReference>
<proteinExistence type="predicted"/>
<dbReference type="PANTHER" id="PTHR41523">
    <property type="entry name" value="TWO-COMPONENT SYSTEM SENSOR PROTEIN"/>
    <property type="match status" value="1"/>
</dbReference>
<dbReference type="CDD" id="cd00130">
    <property type="entry name" value="PAS"/>
    <property type="match status" value="1"/>
</dbReference>
<dbReference type="RefSeq" id="WP_183210728.1">
    <property type="nucleotide sequence ID" value="NZ_JAAAMM010000006.1"/>
</dbReference>
<dbReference type="EMBL" id="JACIEM010000006">
    <property type="protein sequence ID" value="MBB4005133.1"/>
    <property type="molecule type" value="Genomic_DNA"/>
</dbReference>
<dbReference type="InterPro" id="IPR029016">
    <property type="entry name" value="GAF-like_dom_sf"/>
</dbReference>
<dbReference type="EC" id="2.7.13.3" evidence="2"/>
<dbReference type="InterPro" id="IPR035965">
    <property type="entry name" value="PAS-like_dom_sf"/>
</dbReference>
<evidence type="ECO:0000256" key="5">
    <source>
        <dbReference type="ARBA" id="ARBA00022630"/>
    </source>
</evidence>
<accession>A0A7W6MRM9</accession>
<dbReference type="PANTHER" id="PTHR41523:SF8">
    <property type="entry name" value="ETHYLENE RESPONSE SENSOR PROTEIN"/>
    <property type="match status" value="1"/>
</dbReference>
<evidence type="ECO:0000259" key="13">
    <source>
        <dbReference type="PROSITE" id="PS50112"/>
    </source>
</evidence>
<dbReference type="SMART" id="SM00911">
    <property type="entry name" value="HWE_HK"/>
    <property type="match status" value="1"/>
</dbReference>
<dbReference type="SUPFAM" id="SSF55781">
    <property type="entry name" value="GAF domain-like"/>
    <property type="match status" value="1"/>
</dbReference>
<evidence type="ECO:0000256" key="2">
    <source>
        <dbReference type="ARBA" id="ARBA00012438"/>
    </source>
</evidence>
<gene>
    <name evidence="15" type="ORF">GGR03_004232</name>
</gene>
<dbReference type="NCBIfam" id="TIGR00229">
    <property type="entry name" value="sensory_box"/>
    <property type="match status" value="1"/>
</dbReference>
<dbReference type="InterPro" id="IPR000700">
    <property type="entry name" value="PAS-assoc_C"/>
</dbReference>
<dbReference type="InterPro" id="IPR036890">
    <property type="entry name" value="HATPase_C_sf"/>
</dbReference>
<evidence type="ECO:0000313" key="16">
    <source>
        <dbReference type="Proteomes" id="UP000588647"/>
    </source>
</evidence>
<evidence type="ECO:0000256" key="12">
    <source>
        <dbReference type="ARBA" id="ARBA00023026"/>
    </source>
</evidence>
<keyword evidence="4" id="KW-0597">Phosphoprotein</keyword>
<dbReference type="GO" id="GO:0005524">
    <property type="term" value="F:ATP binding"/>
    <property type="evidence" value="ECO:0007669"/>
    <property type="project" value="UniProtKB-KW"/>
</dbReference>
<dbReference type="GO" id="GO:0006355">
    <property type="term" value="P:regulation of DNA-templated transcription"/>
    <property type="evidence" value="ECO:0007669"/>
    <property type="project" value="InterPro"/>
</dbReference>
<evidence type="ECO:0000259" key="14">
    <source>
        <dbReference type="PROSITE" id="PS50113"/>
    </source>
</evidence>
<evidence type="ECO:0000256" key="8">
    <source>
        <dbReference type="ARBA" id="ARBA00022737"/>
    </source>
</evidence>
<dbReference type="SUPFAM" id="SSF55874">
    <property type="entry name" value="ATPase domain of HSP90 chaperone/DNA topoisomerase II/histidine kinase"/>
    <property type="match status" value="1"/>
</dbReference>
<comment type="catalytic activity">
    <reaction evidence="1">
        <text>ATP + protein L-histidine = ADP + protein N-phospho-L-histidine.</text>
        <dbReference type="EC" id="2.7.13.3"/>
    </reaction>
</comment>
<evidence type="ECO:0000256" key="7">
    <source>
        <dbReference type="ARBA" id="ARBA00022679"/>
    </source>
</evidence>
<sequence length="502" mass="55445">MTQEKPGFTESERSEAIRSFDILDTPPEAEFDDLARIAAEVCGTPIALVSLVDVERQFFKAELGLGVRETPIATSFCAHALLVDDILVIPDATKDSRFDGNPLVYEDPKVRFYAGALLKTREGVPIGTMCVLDHKPRELDENQLRTLRLLARQAMTQLELRRSLAATQQALREAKELETRHRQIVDSAVDFGIITLDLDGRVTSWSVGAEEILGWSEAEMIGRPADVFFTEDDQVARVPDQEMQAAQERGRGSDERWHKRRDGSQFWASGEMMPLRDDDANHLGYVKILRDRTLQHQAEAQRLELTREMSHRMKNSFAMVQSIVGQSLRTASSVAEARDSIGTRIEALARAQDILTQTSGTHAAIGEVVRDALAPYRTGEGRFDVNGPELELTAQQVVGLSLALHELATNAVKHGALSEPGGCVDITWQHTEDNGFVFDWREHGGPAVTPPTRTGFGTRLIERIVGPYFDGKATLGFEPEGVTFRLVGMVGQSVDSRGEGAG</sequence>
<dbReference type="Pfam" id="PF07536">
    <property type="entry name" value="HWE_HK"/>
    <property type="match status" value="1"/>
</dbReference>
<dbReference type="InterPro" id="IPR011102">
    <property type="entry name" value="Sig_transdc_His_kinase_HWE"/>
</dbReference>
<keyword evidence="7" id="KW-0808">Transferase</keyword>
<dbReference type="InterPro" id="IPR000014">
    <property type="entry name" value="PAS"/>
</dbReference>
<feature type="domain" description="PAS" evidence="13">
    <location>
        <begin position="177"/>
        <end position="250"/>
    </location>
</feature>
<keyword evidence="9" id="KW-0547">Nucleotide-binding</keyword>
<feature type="domain" description="PAC" evidence="14">
    <location>
        <begin position="251"/>
        <end position="304"/>
    </location>
</feature>
<evidence type="ECO:0000313" key="15">
    <source>
        <dbReference type="EMBL" id="MBB4005133.1"/>
    </source>
</evidence>
<protein>
    <recommendedName>
        <fullName evidence="3">Blue-light-activated histidine kinase</fullName>
        <ecNumber evidence="2">2.7.13.3</ecNumber>
    </recommendedName>
</protein>
<evidence type="ECO:0000256" key="1">
    <source>
        <dbReference type="ARBA" id="ARBA00000085"/>
    </source>
</evidence>
<keyword evidence="10" id="KW-0418">Kinase</keyword>